<dbReference type="EMBL" id="QTSX02000858">
    <property type="protein sequence ID" value="KAJ9084305.1"/>
    <property type="molecule type" value="Genomic_DNA"/>
</dbReference>
<accession>A0ACC2UBU6</accession>
<gene>
    <name evidence="1" type="ORF">DSO57_1025893</name>
</gene>
<dbReference type="Proteomes" id="UP001165960">
    <property type="component" value="Unassembled WGS sequence"/>
</dbReference>
<evidence type="ECO:0000313" key="2">
    <source>
        <dbReference type="Proteomes" id="UP001165960"/>
    </source>
</evidence>
<keyword evidence="2" id="KW-1185">Reference proteome</keyword>
<name>A0ACC2UBU6_9FUNG</name>
<sequence length="263" mass="29288">MEFTLEEILIYNPEACTRETELISCEETWITMPPLLFFNKYNYMPVYLVPMTPPLTLRPNCPQESFATSKSTSTQIFGVMYITLTGLIDSILPTSRPWPILGKSISYISPSCGGPFLLGLQAVCLQVLRNLSQNRSLTSPLIQTKDAFENENLNVNLLIVAFIKYHNQLSNRGKKACHWPDKSDVCLGSQSEPVPEEGADQQAAPRNTTIELLLAVPKTVLVPFKLRLEKITTTAHLLSAEAKAMVTCHYLAQAHCISVLVDS</sequence>
<comment type="caution">
    <text evidence="1">The sequence shown here is derived from an EMBL/GenBank/DDBJ whole genome shotgun (WGS) entry which is preliminary data.</text>
</comment>
<reference evidence="1" key="1">
    <citation type="submission" date="2022-04" db="EMBL/GenBank/DDBJ databases">
        <title>Genome of the entomopathogenic fungus Entomophthora muscae.</title>
        <authorList>
            <person name="Elya C."/>
            <person name="Lovett B.R."/>
            <person name="Lee E."/>
            <person name="Macias A.M."/>
            <person name="Hajek A.E."/>
            <person name="De Bivort B.L."/>
            <person name="Kasson M.T."/>
            <person name="De Fine Licht H.H."/>
            <person name="Stajich J.E."/>
        </authorList>
    </citation>
    <scope>NUCLEOTIDE SEQUENCE</scope>
    <source>
        <strain evidence="1">Berkeley</strain>
    </source>
</reference>
<organism evidence="1 2">
    <name type="scientific">Entomophthora muscae</name>
    <dbReference type="NCBI Taxonomy" id="34485"/>
    <lineage>
        <taxon>Eukaryota</taxon>
        <taxon>Fungi</taxon>
        <taxon>Fungi incertae sedis</taxon>
        <taxon>Zoopagomycota</taxon>
        <taxon>Entomophthoromycotina</taxon>
        <taxon>Entomophthoromycetes</taxon>
        <taxon>Entomophthorales</taxon>
        <taxon>Entomophthoraceae</taxon>
        <taxon>Entomophthora</taxon>
    </lineage>
</organism>
<evidence type="ECO:0000313" key="1">
    <source>
        <dbReference type="EMBL" id="KAJ9084305.1"/>
    </source>
</evidence>
<protein>
    <submittedName>
        <fullName evidence="1">Uncharacterized protein</fullName>
    </submittedName>
</protein>
<proteinExistence type="predicted"/>